<dbReference type="PANTHER" id="PTHR23028">
    <property type="entry name" value="ACETYLTRANSFERASE"/>
    <property type="match status" value="1"/>
</dbReference>
<evidence type="ECO:0000259" key="2">
    <source>
        <dbReference type="Pfam" id="PF01757"/>
    </source>
</evidence>
<feature type="transmembrane region" description="Helical" evidence="1">
    <location>
        <begin position="195"/>
        <end position="216"/>
    </location>
</feature>
<feature type="transmembrane region" description="Helical" evidence="1">
    <location>
        <begin position="339"/>
        <end position="358"/>
    </location>
</feature>
<sequence length="442" mass="48784">MKSAPRSPRSPLSPSRTWSGLERASDTAWAEGLRGIAAVGVVSSHLVLSFALDLVPPCDDGPDGDSRFFQVPLFRLIVQGEAFVALFFILTGFVNSLKPLKQSQSSDIEGALVSLARSSLNRIPRLILPAATVTIITWFACQLGFFELARQSGAYWMRVNSRQPSISWSKAAQDLVVALTNTWIWGENPYDQPQWAMTYLLKGSMYIFILLLITATTRPGFRFVVFGLAYGWSWLSGDGLVGLNVFAGMFLAELHTTQMLPEIRSKALRALPFFTALLGLYLMSFPADFAGWKPWTRQLKDIGNVIFPTGVHMGRFWTGIGAQILTASIQISPEMRRGLSTRVCTFLGSISFSIYLLHGPLMRSVLAWMTFGPSWLINAELVDDAGFIPPPAGNTLLFILPIFASFLVLVASLWTVKVEPYFGRATKFLQSLADAEGPILVK</sequence>
<keyword evidence="1" id="KW-1133">Transmembrane helix</keyword>
<evidence type="ECO:0000256" key="1">
    <source>
        <dbReference type="SAM" id="Phobius"/>
    </source>
</evidence>
<dbReference type="InterPro" id="IPR050879">
    <property type="entry name" value="Acyltransferase_3"/>
</dbReference>
<comment type="caution">
    <text evidence="3">The sequence shown here is derived from an EMBL/GenBank/DDBJ whole genome shotgun (WGS) entry which is preliminary data.</text>
</comment>
<dbReference type="GO" id="GO:0016747">
    <property type="term" value="F:acyltransferase activity, transferring groups other than amino-acyl groups"/>
    <property type="evidence" value="ECO:0007669"/>
    <property type="project" value="InterPro"/>
</dbReference>
<dbReference type="Proteomes" id="UP000799772">
    <property type="component" value="Unassembled WGS sequence"/>
</dbReference>
<reference evidence="3" key="1">
    <citation type="journal article" date="2020" name="Stud. Mycol.">
        <title>101 Dothideomycetes genomes: a test case for predicting lifestyles and emergence of pathogens.</title>
        <authorList>
            <person name="Haridas S."/>
            <person name="Albert R."/>
            <person name="Binder M."/>
            <person name="Bloem J."/>
            <person name="Labutti K."/>
            <person name="Salamov A."/>
            <person name="Andreopoulos B."/>
            <person name="Baker S."/>
            <person name="Barry K."/>
            <person name="Bills G."/>
            <person name="Bluhm B."/>
            <person name="Cannon C."/>
            <person name="Castanera R."/>
            <person name="Culley D."/>
            <person name="Daum C."/>
            <person name="Ezra D."/>
            <person name="Gonzalez J."/>
            <person name="Henrissat B."/>
            <person name="Kuo A."/>
            <person name="Liang C."/>
            <person name="Lipzen A."/>
            <person name="Lutzoni F."/>
            <person name="Magnuson J."/>
            <person name="Mondo S."/>
            <person name="Nolan M."/>
            <person name="Ohm R."/>
            <person name="Pangilinan J."/>
            <person name="Park H.-J."/>
            <person name="Ramirez L."/>
            <person name="Alfaro M."/>
            <person name="Sun H."/>
            <person name="Tritt A."/>
            <person name="Yoshinaga Y."/>
            <person name="Zwiers L.-H."/>
            <person name="Turgeon B."/>
            <person name="Goodwin S."/>
            <person name="Spatafora J."/>
            <person name="Crous P."/>
            <person name="Grigoriev I."/>
        </authorList>
    </citation>
    <scope>NUCLEOTIDE SEQUENCE</scope>
    <source>
        <strain evidence="3">CBS 133067</strain>
    </source>
</reference>
<accession>A0A9P4I463</accession>
<dbReference type="PANTHER" id="PTHR23028:SF128">
    <property type="entry name" value="ACYLTRANSFERASE 3 DOMAIN-CONTAINING PROTEIN"/>
    <property type="match status" value="1"/>
</dbReference>
<dbReference type="InterPro" id="IPR002656">
    <property type="entry name" value="Acyl_transf_3_dom"/>
</dbReference>
<organism evidence="3 4">
    <name type="scientific">Rhizodiscina lignyota</name>
    <dbReference type="NCBI Taxonomy" id="1504668"/>
    <lineage>
        <taxon>Eukaryota</taxon>
        <taxon>Fungi</taxon>
        <taxon>Dikarya</taxon>
        <taxon>Ascomycota</taxon>
        <taxon>Pezizomycotina</taxon>
        <taxon>Dothideomycetes</taxon>
        <taxon>Pleosporomycetidae</taxon>
        <taxon>Aulographales</taxon>
        <taxon>Rhizodiscinaceae</taxon>
        <taxon>Rhizodiscina</taxon>
    </lineage>
</organism>
<feature type="domain" description="Acyltransferase 3" evidence="2">
    <location>
        <begin position="28"/>
        <end position="408"/>
    </location>
</feature>
<dbReference type="Pfam" id="PF01757">
    <property type="entry name" value="Acyl_transf_3"/>
    <property type="match status" value="1"/>
</dbReference>
<keyword evidence="1" id="KW-0472">Membrane</keyword>
<keyword evidence="1" id="KW-0812">Transmembrane</keyword>
<feature type="transmembrane region" description="Helical" evidence="1">
    <location>
        <begin position="33"/>
        <end position="52"/>
    </location>
</feature>
<feature type="transmembrane region" description="Helical" evidence="1">
    <location>
        <begin position="126"/>
        <end position="146"/>
    </location>
</feature>
<dbReference type="EMBL" id="ML978147">
    <property type="protein sequence ID" value="KAF2092400.1"/>
    <property type="molecule type" value="Genomic_DNA"/>
</dbReference>
<evidence type="ECO:0000313" key="4">
    <source>
        <dbReference type="Proteomes" id="UP000799772"/>
    </source>
</evidence>
<gene>
    <name evidence="3" type="ORF">NA57DRAFT_82367</name>
</gene>
<feature type="transmembrane region" description="Helical" evidence="1">
    <location>
        <begin position="270"/>
        <end position="290"/>
    </location>
</feature>
<evidence type="ECO:0000313" key="3">
    <source>
        <dbReference type="EMBL" id="KAF2092400.1"/>
    </source>
</evidence>
<feature type="transmembrane region" description="Helical" evidence="1">
    <location>
        <begin position="223"/>
        <end position="250"/>
    </location>
</feature>
<name>A0A9P4I463_9PEZI</name>
<keyword evidence="4" id="KW-1185">Reference proteome</keyword>
<dbReference type="OrthoDB" id="5405781at2759"/>
<feature type="transmembrane region" description="Helical" evidence="1">
    <location>
        <begin position="396"/>
        <end position="416"/>
    </location>
</feature>
<protein>
    <recommendedName>
        <fullName evidence="2">Acyltransferase 3 domain-containing protein</fullName>
    </recommendedName>
</protein>
<proteinExistence type="predicted"/>
<feature type="transmembrane region" description="Helical" evidence="1">
    <location>
        <begin position="72"/>
        <end position="94"/>
    </location>
</feature>
<dbReference type="AlphaFoldDB" id="A0A9P4I463"/>